<feature type="domain" description="Alpha/beta hydrolase fold-3" evidence="3">
    <location>
        <begin position="88"/>
        <end position="298"/>
    </location>
</feature>
<dbReference type="OrthoDB" id="9803828at2"/>
<feature type="compositionally biased region" description="Low complexity" evidence="2">
    <location>
        <begin position="343"/>
        <end position="368"/>
    </location>
</feature>
<evidence type="ECO:0000313" key="5">
    <source>
        <dbReference type="Proteomes" id="UP000309454"/>
    </source>
</evidence>
<dbReference type="InterPro" id="IPR050300">
    <property type="entry name" value="GDXG_lipolytic_enzyme"/>
</dbReference>
<evidence type="ECO:0000313" key="4">
    <source>
        <dbReference type="EMBL" id="TJW10362.1"/>
    </source>
</evidence>
<dbReference type="Pfam" id="PF07859">
    <property type="entry name" value="Abhydrolase_3"/>
    <property type="match status" value="1"/>
</dbReference>
<evidence type="ECO:0000256" key="2">
    <source>
        <dbReference type="SAM" id="MobiDB-lite"/>
    </source>
</evidence>
<name>A0A4T9T766_9ACTN</name>
<proteinExistence type="predicted"/>
<dbReference type="Proteomes" id="UP000309454">
    <property type="component" value="Unassembled WGS sequence"/>
</dbReference>
<reference evidence="4 5" key="1">
    <citation type="submission" date="2019-04" db="EMBL/GenBank/DDBJ databases">
        <title>Microbes associate with the intestines of laboratory mice.</title>
        <authorList>
            <person name="Navarre W."/>
            <person name="Wong E."/>
            <person name="Huang K.C."/>
            <person name="Tropini C."/>
            <person name="Ng K."/>
            <person name="Yu B."/>
        </authorList>
    </citation>
    <scope>NUCLEOTIDE SEQUENCE [LARGE SCALE GENOMIC DNA]</scope>
    <source>
        <strain evidence="4 5">NM48_B13</strain>
    </source>
</reference>
<protein>
    <submittedName>
        <fullName evidence="4">Alpha/beta hydrolase</fullName>
    </submittedName>
</protein>
<evidence type="ECO:0000256" key="1">
    <source>
        <dbReference type="ARBA" id="ARBA00022801"/>
    </source>
</evidence>
<dbReference type="InterPro" id="IPR029058">
    <property type="entry name" value="AB_hydrolase_fold"/>
</dbReference>
<dbReference type="AlphaFoldDB" id="A0A4T9T766"/>
<dbReference type="RefSeq" id="WP_136845974.1">
    <property type="nucleotide sequence ID" value="NZ_SSTM01000004.1"/>
</dbReference>
<dbReference type="SUPFAM" id="SSF53474">
    <property type="entry name" value="alpha/beta-Hydrolases"/>
    <property type="match status" value="1"/>
</dbReference>
<dbReference type="Gene3D" id="3.40.50.1820">
    <property type="entry name" value="alpha/beta hydrolase"/>
    <property type="match status" value="1"/>
</dbReference>
<keyword evidence="1 4" id="KW-0378">Hydrolase</keyword>
<comment type="caution">
    <text evidence="4">The sequence shown here is derived from an EMBL/GenBank/DDBJ whole genome shotgun (WGS) entry which is preliminary data.</text>
</comment>
<accession>A0A4T9T766</accession>
<feature type="region of interest" description="Disordered" evidence="2">
    <location>
        <begin position="343"/>
        <end position="400"/>
    </location>
</feature>
<dbReference type="PANTHER" id="PTHR48081:SF8">
    <property type="entry name" value="ALPHA_BETA HYDROLASE FOLD-3 DOMAIN-CONTAINING PROTEIN-RELATED"/>
    <property type="match status" value="1"/>
</dbReference>
<keyword evidence="5" id="KW-1185">Reference proteome</keyword>
<dbReference type="GO" id="GO:0016787">
    <property type="term" value="F:hydrolase activity"/>
    <property type="evidence" value="ECO:0007669"/>
    <property type="project" value="UniProtKB-KW"/>
</dbReference>
<gene>
    <name evidence="4" type="ORF">E5982_07435</name>
</gene>
<dbReference type="EMBL" id="SSTM01000004">
    <property type="protein sequence ID" value="TJW10362.1"/>
    <property type="molecule type" value="Genomic_DNA"/>
</dbReference>
<sequence>MAMSKLAQKAVAAITRLQPDPSEGYLAQRKAEDAAGKLTVASPRCRIDNLSVTADDGYEIPCRVFTPLDVDFSLRTGLKVTDDYRGTILFFHGGGWANGDVDFYSDACMRTALKLERRMVAVEYRRSPEFKFPRPLMDCYNVACALFAKQLLPDVRVPRIVLMGDSAGGNLAAGVACLARDRGDFRPNNMVLLYPLTYSDHSPATIFDSVRENGEGFILTREAIVDYTDMYINGPEDLENPLLAPLLTPDLGNLPRTLVITAEYDPLRDEGEAFAARLEADGTEVECVRIRDAVHGYYLYPSVLSFVRDTYDLLEEFLNTASPAHGGKGPSGQAAAGPGAAAAAGAAGSNANGAAGAGEAPGASGVSGEPSKGAAEAAGRGPKHAAAFKGADSAADEVPENPLSALLKPVAESLGLGGAFSQEGRKRWIKLLGTDSTM</sequence>
<dbReference type="InterPro" id="IPR013094">
    <property type="entry name" value="AB_hydrolase_3"/>
</dbReference>
<dbReference type="PANTHER" id="PTHR48081">
    <property type="entry name" value="AB HYDROLASE SUPERFAMILY PROTEIN C4A8.06C"/>
    <property type="match status" value="1"/>
</dbReference>
<organism evidence="4 5">
    <name type="scientific">Parvibacter caecicola</name>
    <dbReference type="NCBI Taxonomy" id="747645"/>
    <lineage>
        <taxon>Bacteria</taxon>
        <taxon>Bacillati</taxon>
        <taxon>Actinomycetota</taxon>
        <taxon>Coriobacteriia</taxon>
        <taxon>Coriobacteriales</taxon>
        <taxon>Coriobacteriaceae</taxon>
        <taxon>Parvibacter</taxon>
    </lineage>
</organism>
<evidence type="ECO:0000259" key="3">
    <source>
        <dbReference type="Pfam" id="PF07859"/>
    </source>
</evidence>